<evidence type="ECO:0000313" key="3">
    <source>
        <dbReference type="EMBL" id="KAH9369373.1"/>
    </source>
</evidence>
<dbReference type="SUPFAM" id="SSF46689">
    <property type="entry name" value="Homeodomain-like"/>
    <property type="match status" value="1"/>
</dbReference>
<dbReference type="OMA" id="TRFRNEW"/>
<comment type="subcellular location">
    <subcellularLocation>
        <location evidence="1">Nucleus</location>
    </subcellularLocation>
</comment>
<feature type="domain" description="Transposase Tc1-like" evidence="2">
    <location>
        <begin position="70"/>
        <end position="133"/>
    </location>
</feature>
<dbReference type="InterPro" id="IPR002492">
    <property type="entry name" value="Transposase_Tc1-like"/>
</dbReference>
<dbReference type="EMBL" id="JABSTR010000005">
    <property type="protein sequence ID" value="KAH9369373.1"/>
    <property type="molecule type" value="Genomic_DNA"/>
</dbReference>
<dbReference type="Pfam" id="PF01498">
    <property type="entry name" value="HTH_Tnp_Tc3_2"/>
    <property type="match status" value="1"/>
</dbReference>
<dbReference type="Gene3D" id="3.30.420.10">
    <property type="entry name" value="Ribonuclease H-like superfamily/Ribonuclease H"/>
    <property type="match status" value="1"/>
</dbReference>
<accession>A0A9J6G259</accession>
<name>A0A9J6G259_HAELO</name>
<dbReference type="InterPro" id="IPR038116">
    <property type="entry name" value="TrpR-like_sf"/>
</dbReference>
<dbReference type="Pfam" id="PF13384">
    <property type="entry name" value="HTH_23"/>
    <property type="match status" value="1"/>
</dbReference>
<dbReference type="Proteomes" id="UP000821853">
    <property type="component" value="Chromosome 3"/>
</dbReference>
<keyword evidence="4" id="KW-1185">Reference proteome</keyword>
<dbReference type="GO" id="GO:0015074">
    <property type="term" value="P:DNA integration"/>
    <property type="evidence" value="ECO:0007669"/>
    <property type="project" value="InterPro"/>
</dbReference>
<evidence type="ECO:0000256" key="1">
    <source>
        <dbReference type="ARBA" id="ARBA00004123"/>
    </source>
</evidence>
<dbReference type="GO" id="GO:0005634">
    <property type="term" value="C:nucleus"/>
    <property type="evidence" value="ECO:0007669"/>
    <property type="project" value="UniProtKB-SubCell"/>
</dbReference>
<sequence length="252" mass="28213">MSRVPHSERVRIVELCLKSYTQREIAELTGRSMNTVTRIIQAYRNEGRICDAPHDRCPHVTSAIEDELLVAAAYANPFGTAQQHAQLAGVSASLTTVNRRLAEAGLKSRVTVQKPLLSDDNKAARLRFASEHCTWSVDDWKQVVLFAPRWDQKHCVWRPVNTRYKPEYIQVASSGRTTVNVWAVMSRDGLGALHGIGGSLPAEKYSEILEYVMIPYALDGPFPDGDYLFQQDLAPVHTAKSVKKLLIYHGVL</sequence>
<comment type="caution">
    <text evidence="3">The sequence shown here is derived from an EMBL/GenBank/DDBJ whole genome shotgun (WGS) entry which is preliminary data.</text>
</comment>
<proteinExistence type="predicted"/>
<dbReference type="GO" id="GO:0006313">
    <property type="term" value="P:DNA transposition"/>
    <property type="evidence" value="ECO:0007669"/>
    <property type="project" value="InterPro"/>
</dbReference>
<dbReference type="InterPro" id="IPR036397">
    <property type="entry name" value="RNaseH_sf"/>
</dbReference>
<dbReference type="OrthoDB" id="6503912at2759"/>
<protein>
    <recommendedName>
        <fullName evidence="2">Transposase Tc1-like domain-containing protein</fullName>
    </recommendedName>
</protein>
<dbReference type="VEuPathDB" id="VectorBase:HLOH_049279"/>
<dbReference type="InterPro" id="IPR009057">
    <property type="entry name" value="Homeodomain-like_sf"/>
</dbReference>
<reference evidence="3 4" key="1">
    <citation type="journal article" date="2020" name="Cell">
        <title>Large-Scale Comparative Analyses of Tick Genomes Elucidate Their Genetic Diversity and Vector Capacities.</title>
        <authorList>
            <consortium name="Tick Genome and Microbiome Consortium (TIGMIC)"/>
            <person name="Jia N."/>
            <person name="Wang J."/>
            <person name="Shi W."/>
            <person name="Du L."/>
            <person name="Sun Y."/>
            <person name="Zhan W."/>
            <person name="Jiang J.F."/>
            <person name="Wang Q."/>
            <person name="Zhang B."/>
            <person name="Ji P."/>
            <person name="Bell-Sakyi L."/>
            <person name="Cui X.M."/>
            <person name="Yuan T.T."/>
            <person name="Jiang B.G."/>
            <person name="Yang W.F."/>
            <person name="Lam T.T."/>
            <person name="Chang Q.C."/>
            <person name="Ding S.J."/>
            <person name="Wang X.J."/>
            <person name="Zhu J.G."/>
            <person name="Ruan X.D."/>
            <person name="Zhao L."/>
            <person name="Wei J.T."/>
            <person name="Ye R.Z."/>
            <person name="Que T.C."/>
            <person name="Du C.H."/>
            <person name="Zhou Y.H."/>
            <person name="Cheng J.X."/>
            <person name="Dai P.F."/>
            <person name="Guo W.B."/>
            <person name="Han X.H."/>
            <person name="Huang E.J."/>
            <person name="Li L.F."/>
            <person name="Wei W."/>
            <person name="Gao Y.C."/>
            <person name="Liu J.Z."/>
            <person name="Shao H.Z."/>
            <person name="Wang X."/>
            <person name="Wang C.C."/>
            <person name="Yang T.C."/>
            <person name="Huo Q.B."/>
            <person name="Li W."/>
            <person name="Chen H.Y."/>
            <person name="Chen S.E."/>
            <person name="Zhou L.G."/>
            <person name="Ni X.B."/>
            <person name="Tian J.H."/>
            <person name="Sheng Y."/>
            <person name="Liu T."/>
            <person name="Pan Y.S."/>
            <person name="Xia L.Y."/>
            <person name="Li J."/>
            <person name="Zhao F."/>
            <person name="Cao W.C."/>
        </authorList>
    </citation>
    <scope>NUCLEOTIDE SEQUENCE [LARGE SCALE GENOMIC DNA]</scope>
    <source>
        <strain evidence="3">HaeL-2018</strain>
    </source>
</reference>
<organism evidence="3 4">
    <name type="scientific">Haemaphysalis longicornis</name>
    <name type="common">Bush tick</name>
    <dbReference type="NCBI Taxonomy" id="44386"/>
    <lineage>
        <taxon>Eukaryota</taxon>
        <taxon>Metazoa</taxon>
        <taxon>Ecdysozoa</taxon>
        <taxon>Arthropoda</taxon>
        <taxon>Chelicerata</taxon>
        <taxon>Arachnida</taxon>
        <taxon>Acari</taxon>
        <taxon>Parasitiformes</taxon>
        <taxon>Ixodida</taxon>
        <taxon>Ixodoidea</taxon>
        <taxon>Ixodidae</taxon>
        <taxon>Haemaphysalinae</taxon>
        <taxon>Haemaphysalis</taxon>
    </lineage>
</organism>
<dbReference type="Gene3D" id="1.10.1270.10">
    <property type="entry name" value="TrpR-like"/>
    <property type="match status" value="1"/>
</dbReference>
<evidence type="ECO:0000313" key="4">
    <source>
        <dbReference type="Proteomes" id="UP000821853"/>
    </source>
</evidence>
<dbReference type="AlphaFoldDB" id="A0A9J6G259"/>
<evidence type="ECO:0000259" key="2">
    <source>
        <dbReference type="Pfam" id="PF01498"/>
    </source>
</evidence>
<gene>
    <name evidence="3" type="ORF">HPB48_017725</name>
</gene>
<dbReference type="GO" id="GO:0003677">
    <property type="term" value="F:DNA binding"/>
    <property type="evidence" value="ECO:0007669"/>
    <property type="project" value="InterPro"/>
</dbReference>